<feature type="domain" description="Metallo-beta-lactamase" evidence="1">
    <location>
        <begin position="74"/>
        <end position="285"/>
    </location>
</feature>
<keyword evidence="3" id="KW-1185">Reference proteome</keyword>
<name>A0ABX2MZV0_9SPHN</name>
<sequence>MDAPRKPPAHDAMLADHGFDPVESDGLTYPLGDYEPKYGEYFELMPGIGWTRTPVPGPLGHINNWILADRHENGSAGFAIADTGLFMPQVIDAWKHLFDEGALHGQSATKIIVTHYHPDHVGCAGWLAKRFKAPLHMNRTEWMLTKMLIADKRDGVPQEALDEWRFCGWDQNLIDDFAAKGWGRFARAVSDLPIGHIRMEEGTRVRTGDHEWRVMIGNGHTPEHACLIDDTAKVMISGDQILPRITSNISTMLSEPTSDPLGEWLASIDRFRAELDNELLILPAHGRPFLGAHQRLDALAERHNEALDDLEQGLRESPKRVVDSFPYLFRRPITPDVIGMASGEAMATLRHLEYTGRARLDIKDGTAWYSAV</sequence>
<dbReference type="PANTHER" id="PTHR23131">
    <property type="entry name" value="ENDORIBONUCLEASE LACTB2"/>
    <property type="match status" value="1"/>
</dbReference>
<dbReference type="Proteomes" id="UP000652427">
    <property type="component" value="Unassembled WGS sequence"/>
</dbReference>
<dbReference type="RefSeq" id="WP_176278470.1">
    <property type="nucleotide sequence ID" value="NZ_JABWMH010000001.1"/>
</dbReference>
<protein>
    <submittedName>
        <fullName evidence="2">MBL fold metallo-hydrolase</fullName>
    </submittedName>
</protein>
<proteinExistence type="predicted"/>
<evidence type="ECO:0000313" key="2">
    <source>
        <dbReference type="EMBL" id="NVD26967.1"/>
    </source>
</evidence>
<comment type="caution">
    <text evidence="2">The sequence shown here is derived from an EMBL/GenBank/DDBJ whole genome shotgun (WGS) entry which is preliminary data.</text>
</comment>
<evidence type="ECO:0000259" key="1">
    <source>
        <dbReference type="SMART" id="SM00849"/>
    </source>
</evidence>
<dbReference type="InterPro" id="IPR001279">
    <property type="entry name" value="Metallo-B-lactamas"/>
</dbReference>
<organism evidence="2 3">
    <name type="scientific">Parasphingorhabdus flavimaris</name>
    <dbReference type="NCBI Taxonomy" id="266812"/>
    <lineage>
        <taxon>Bacteria</taxon>
        <taxon>Pseudomonadati</taxon>
        <taxon>Pseudomonadota</taxon>
        <taxon>Alphaproteobacteria</taxon>
        <taxon>Sphingomonadales</taxon>
        <taxon>Sphingomonadaceae</taxon>
        <taxon>Parasphingorhabdus</taxon>
    </lineage>
</organism>
<gene>
    <name evidence="2" type="ORF">HUO14_03475</name>
</gene>
<dbReference type="Pfam" id="PF00753">
    <property type="entry name" value="Lactamase_B"/>
    <property type="match status" value="1"/>
</dbReference>
<dbReference type="InterPro" id="IPR050662">
    <property type="entry name" value="Sec-metab_biosynth-thioest"/>
</dbReference>
<dbReference type="PANTHER" id="PTHR23131:SF4">
    <property type="entry name" value="METALLO-BETA-LACTAMASE SUPERFAMILY POTEIN"/>
    <property type="match status" value="1"/>
</dbReference>
<accession>A0ABX2MZV0</accession>
<dbReference type="EMBL" id="JABWMH010000001">
    <property type="protein sequence ID" value="NVD26967.1"/>
    <property type="molecule type" value="Genomic_DNA"/>
</dbReference>
<evidence type="ECO:0000313" key="3">
    <source>
        <dbReference type="Proteomes" id="UP000652427"/>
    </source>
</evidence>
<dbReference type="InterPro" id="IPR036866">
    <property type="entry name" value="RibonucZ/Hydroxyglut_hydro"/>
</dbReference>
<dbReference type="SMART" id="SM00849">
    <property type="entry name" value="Lactamase_B"/>
    <property type="match status" value="1"/>
</dbReference>
<dbReference type="SUPFAM" id="SSF56281">
    <property type="entry name" value="Metallo-hydrolase/oxidoreductase"/>
    <property type="match status" value="1"/>
</dbReference>
<reference evidence="2 3" key="1">
    <citation type="submission" date="2020-06" db="EMBL/GenBank/DDBJ databases">
        <authorList>
            <person name="Kim S.-J."/>
            <person name="Park S.-J."/>
        </authorList>
    </citation>
    <scope>NUCLEOTIDE SEQUENCE [LARGE SCALE GENOMIC DNA]</scope>
    <source>
        <strain evidence="2 3">SW-151</strain>
    </source>
</reference>
<dbReference type="Gene3D" id="3.60.15.10">
    <property type="entry name" value="Ribonuclease Z/Hydroxyacylglutathione hydrolase-like"/>
    <property type="match status" value="1"/>
</dbReference>